<reference evidence="2" key="1">
    <citation type="submission" date="2006-09" db="EMBL/GenBank/DDBJ databases">
        <title>Annotation of Plasmodium falciparum Dd2.</title>
        <authorList>
            <consortium name="The Broad Institute Genome Sequencing Platform"/>
            <person name="Volkman S.K."/>
            <person name="Neafsey D.E."/>
            <person name="Dash A.P."/>
            <person name="Chitnis C.E."/>
            <person name="Hartl D.L."/>
            <person name="Young S.K."/>
            <person name="Zeng Q."/>
            <person name="Koehrsen M."/>
            <person name="Alvarado L."/>
            <person name="Berlin A."/>
            <person name="Borenstein D."/>
            <person name="Chapman S.B."/>
            <person name="Chen Z."/>
            <person name="Engels R."/>
            <person name="Freedman E."/>
            <person name="Gellesch M."/>
            <person name="Goldberg J."/>
            <person name="Griggs A."/>
            <person name="Gujja S."/>
            <person name="Heilman E.R."/>
            <person name="Heiman D.I."/>
            <person name="Howarth C."/>
            <person name="Jen D."/>
            <person name="Larson L."/>
            <person name="Mehta T."/>
            <person name="Neiman D."/>
            <person name="Park D."/>
            <person name="Pearson M."/>
            <person name="Roberts A."/>
            <person name="Saif S."/>
            <person name="Shea T."/>
            <person name="Shenoy N."/>
            <person name="Sisk P."/>
            <person name="Stolte C."/>
            <person name="Sykes S."/>
            <person name="Walk T."/>
            <person name="White J."/>
            <person name="Yandava C."/>
            <person name="Haas B."/>
            <person name="Henn M.R."/>
            <person name="Nusbaum C."/>
            <person name="Birren B."/>
        </authorList>
    </citation>
    <scope>NUCLEOTIDE SEQUENCE [LARGE SCALE GENOMIC DNA]</scope>
</reference>
<name>A0A0L7M8S2_PLAF4</name>
<reference evidence="2" key="2">
    <citation type="submission" date="2006-09" db="EMBL/GenBank/DDBJ databases">
        <title>The genome sequence of Plasmodium falciparum Dd2.</title>
        <authorList>
            <consortium name="The Broad Institute Genome Sequencing Platform"/>
            <person name="Birren B."/>
            <person name="Lander E."/>
            <person name="Galagan J."/>
            <person name="Nusbaum C."/>
            <person name="Devon K."/>
            <person name="Henn M."/>
            <person name="Jaffe D."/>
            <person name="Butler J."/>
            <person name="Alvarez P."/>
            <person name="Gnerre S."/>
            <person name="Grabherr M."/>
            <person name="Kleber M."/>
            <person name="Mauceli E."/>
            <person name="Brockman W."/>
            <person name="MacCallum I.A."/>
            <person name="Rounsley S."/>
            <person name="Young S."/>
            <person name="LaButti K."/>
            <person name="Pushparaj V."/>
            <person name="DeCaprio D."/>
            <person name="Crawford M."/>
            <person name="Koehrsen M."/>
            <person name="Engels R."/>
            <person name="Montgomery P."/>
            <person name="Pearson M."/>
            <person name="Howarth C."/>
            <person name="Larson L."/>
            <person name="Luoma S."/>
            <person name="White J."/>
            <person name="Kodira C."/>
            <person name="Zeng Q."/>
            <person name="O'Leary S."/>
            <person name="Yandava C."/>
            <person name="Alvarado L."/>
            <person name="Wirth D."/>
            <person name="Volkman S."/>
            <person name="Hartl D."/>
        </authorList>
    </citation>
    <scope>NUCLEOTIDE SEQUENCE [LARGE SCALE GENOMIC DNA]</scope>
</reference>
<accession>A0A0L7M8S2</accession>
<dbReference type="KEGG" id="pfd:PFDG_04766"/>
<evidence type="ECO:0000313" key="2">
    <source>
        <dbReference type="Proteomes" id="UP000054282"/>
    </source>
</evidence>
<organism evidence="1 2">
    <name type="scientific">Plasmodium falciparum (isolate Dd2)</name>
    <dbReference type="NCBI Taxonomy" id="57267"/>
    <lineage>
        <taxon>Eukaryota</taxon>
        <taxon>Sar</taxon>
        <taxon>Alveolata</taxon>
        <taxon>Apicomplexa</taxon>
        <taxon>Aconoidasida</taxon>
        <taxon>Haemosporida</taxon>
        <taxon>Plasmodiidae</taxon>
        <taxon>Plasmodium</taxon>
        <taxon>Plasmodium (Laverania)</taxon>
    </lineage>
</organism>
<proteinExistence type="predicted"/>
<dbReference type="Proteomes" id="UP000054282">
    <property type="component" value="Unassembled WGS sequence"/>
</dbReference>
<evidence type="ECO:0000313" key="1">
    <source>
        <dbReference type="EMBL" id="KOB89216.1"/>
    </source>
</evidence>
<protein>
    <submittedName>
        <fullName evidence="1">Uncharacterized protein</fullName>
    </submittedName>
</protein>
<sequence length="12" mass="1497">MFSFKLQNIIQK</sequence>
<dbReference type="EMBL" id="GG702026">
    <property type="protein sequence ID" value="KOB89216.1"/>
    <property type="molecule type" value="Genomic_DNA"/>
</dbReference>
<gene>
    <name evidence="1" type="ORF">PFDG_04766</name>
</gene>